<name>K2IVZ8_9RHOB</name>
<dbReference type="Gene3D" id="3.40.50.360">
    <property type="match status" value="1"/>
</dbReference>
<dbReference type="InterPro" id="IPR052200">
    <property type="entry name" value="Protoporphyrinogen_IX_DH"/>
</dbReference>
<dbReference type="InterPro" id="IPR008254">
    <property type="entry name" value="Flavodoxin/NO_synth"/>
</dbReference>
<dbReference type="PATRIC" id="fig|1208323.3.peg.573"/>
<organism evidence="4 5">
    <name type="scientific">Celeribacter baekdonensis B30</name>
    <dbReference type="NCBI Taxonomy" id="1208323"/>
    <lineage>
        <taxon>Bacteria</taxon>
        <taxon>Pseudomonadati</taxon>
        <taxon>Pseudomonadota</taxon>
        <taxon>Alphaproteobacteria</taxon>
        <taxon>Rhodobacterales</taxon>
        <taxon>Roseobacteraceae</taxon>
        <taxon>Celeribacter</taxon>
    </lineage>
</organism>
<dbReference type="PROSITE" id="PS50902">
    <property type="entry name" value="FLAVODOXIN_LIKE"/>
    <property type="match status" value="1"/>
</dbReference>
<accession>K2IVZ8</accession>
<dbReference type="EMBL" id="AMRK01000001">
    <property type="protein sequence ID" value="EKE74616.1"/>
    <property type="molecule type" value="Genomic_DNA"/>
</dbReference>
<keyword evidence="1" id="KW-0285">Flavoprotein</keyword>
<dbReference type="eggNOG" id="COG4635">
    <property type="taxonomic scope" value="Bacteria"/>
</dbReference>
<dbReference type="AlphaFoldDB" id="K2IVZ8"/>
<keyword evidence="2" id="KW-0288">FMN</keyword>
<dbReference type="Proteomes" id="UP000006762">
    <property type="component" value="Unassembled WGS sequence"/>
</dbReference>
<protein>
    <submittedName>
        <fullName evidence="4">Protoporphyrinogen oxidase</fullName>
    </submittedName>
</protein>
<comment type="caution">
    <text evidence="4">The sequence shown here is derived from an EMBL/GenBank/DDBJ whole genome shotgun (WGS) entry which is preliminary data.</text>
</comment>
<sequence>MKLLVAYASTDGQTRKICRVAADWLVDAGHMAELLPLADADDIDLTRFDAVLLAASVHGGRYQKALTEFCANRAAALSALPSLFLSVSLAAAGHEAEDWQGLEKILADFTSATGWTPDRVEQLAGAYKPSEYDVFRRFVMRRILAIKDPSADLSADIEYTDWAALKAVLADWPASFATDDGD</sequence>
<dbReference type="RefSeq" id="WP_009570483.1">
    <property type="nucleotide sequence ID" value="NZ_AMRK01000001.1"/>
</dbReference>
<dbReference type="SUPFAM" id="SSF52218">
    <property type="entry name" value="Flavoproteins"/>
    <property type="match status" value="1"/>
</dbReference>
<dbReference type="InterPro" id="IPR026816">
    <property type="entry name" value="Flavodoxin_dom"/>
</dbReference>
<evidence type="ECO:0000313" key="5">
    <source>
        <dbReference type="Proteomes" id="UP000006762"/>
    </source>
</evidence>
<evidence type="ECO:0000259" key="3">
    <source>
        <dbReference type="PROSITE" id="PS50902"/>
    </source>
</evidence>
<evidence type="ECO:0000256" key="2">
    <source>
        <dbReference type="ARBA" id="ARBA00022643"/>
    </source>
</evidence>
<dbReference type="GO" id="GO:0006783">
    <property type="term" value="P:heme biosynthetic process"/>
    <property type="evidence" value="ECO:0007669"/>
    <property type="project" value="TreeGrafter"/>
</dbReference>
<proteinExistence type="predicted"/>
<dbReference type="PANTHER" id="PTHR38030:SF2">
    <property type="entry name" value="PROTOPORPHYRINOGEN IX DEHYDROGENASE [QUINONE]"/>
    <property type="match status" value="1"/>
</dbReference>
<evidence type="ECO:0000313" key="4">
    <source>
        <dbReference type="EMBL" id="EKE74616.1"/>
    </source>
</evidence>
<dbReference type="GO" id="GO:0070819">
    <property type="term" value="F:menaquinone-dependent protoporphyrinogen oxidase activity"/>
    <property type="evidence" value="ECO:0007669"/>
    <property type="project" value="TreeGrafter"/>
</dbReference>
<dbReference type="STRING" id="1208323.B30_02790"/>
<dbReference type="Pfam" id="PF12724">
    <property type="entry name" value="Flavodoxin_5"/>
    <property type="match status" value="1"/>
</dbReference>
<reference evidence="4 5" key="1">
    <citation type="submission" date="2012-09" db="EMBL/GenBank/DDBJ databases">
        <title>Celeribacter baekdonensis B30 Genome Sequencing.</title>
        <authorList>
            <person name="Wang W."/>
        </authorList>
    </citation>
    <scope>NUCLEOTIDE SEQUENCE [LARGE SCALE GENOMIC DNA]</scope>
    <source>
        <strain evidence="4 5">B30</strain>
    </source>
</reference>
<dbReference type="InterPro" id="IPR029039">
    <property type="entry name" value="Flavoprotein-like_sf"/>
</dbReference>
<dbReference type="PANTHER" id="PTHR38030">
    <property type="entry name" value="PROTOPORPHYRINOGEN IX DEHYDROGENASE [MENAQUINONE]"/>
    <property type="match status" value="1"/>
</dbReference>
<dbReference type="GO" id="GO:0010181">
    <property type="term" value="F:FMN binding"/>
    <property type="evidence" value="ECO:0007669"/>
    <property type="project" value="InterPro"/>
</dbReference>
<dbReference type="OrthoDB" id="9795729at2"/>
<evidence type="ECO:0000256" key="1">
    <source>
        <dbReference type="ARBA" id="ARBA00022630"/>
    </source>
</evidence>
<keyword evidence="5" id="KW-1185">Reference proteome</keyword>
<gene>
    <name evidence="4" type="ORF">B30_02790</name>
</gene>
<feature type="domain" description="Flavodoxin-like" evidence="3">
    <location>
        <begin position="3"/>
        <end position="177"/>
    </location>
</feature>